<dbReference type="Gene3D" id="3.40.630.30">
    <property type="match status" value="1"/>
</dbReference>
<dbReference type="PANTHER" id="PTHR43072:SF23">
    <property type="entry name" value="UPF0039 PROTEIN C11D3.02C"/>
    <property type="match status" value="1"/>
</dbReference>
<organism evidence="4 5">
    <name type="scientific">Tenacibaculum jejuense</name>
    <dbReference type="NCBI Taxonomy" id="584609"/>
    <lineage>
        <taxon>Bacteria</taxon>
        <taxon>Pseudomonadati</taxon>
        <taxon>Bacteroidota</taxon>
        <taxon>Flavobacteriia</taxon>
        <taxon>Flavobacteriales</taxon>
        <taxon>Flavobacteriaceae</taxon>
        <taxon>Tenacibaculum</taxon>
    </lineage>
</organism>
<dbReference type="SUPFAM" id="SSF55729">
    <property type="entry name" value="Acyl-CoA N-acyltransferases (Nat)"/>
    <property type="match status" value="1"/>
</dbReference>
<dbReference type="Pfam" id="PF00583">
    <property type="entry name" value="Acetyltransf_1"/>
    <property type="match status" value="1"/>
</dbReference>
<dbReference type="OrthoDB" id="9799096at2"/>
<dbReference type="PROSITE" id="PS51186">
    <property type="entry name" value="GNAT"/>
    <property type="match status" value="1"/>
</dbReference>
<dbReference type="EMBL" id="LT899436">
    <property type="protein sequence ID" value="SNR14030.1"/>
    <property type="molecule type" value="Genomic_DNA"/>
</dbReference>
<dbReference type="InterPro" id="IPR016181">
    <property type="entry name" value="Acyl_CoA_acyltransferase"/>
</dbReference>
<evidence type="ECO:0000256" key="2">
    <source>
        <dbReference type="ARBA" id="ARBA00023315"/>
    </source>
</evidence>
<protein>
    <submittedName>
        <fullName evidence="4">GCN5-related N-acetyltransferase</fullName>
    </submittedName>
</protein>
<dbReference type="InterPro" id="IPR000182">
    <property type="entry name" value="GNAT_dom"/>
</dbReference>
<sequence>MKILPFTEEHWKQVTKIYEEGIQTGNATFRTQVPDWETWNSNCHKHSRFVFISKEEVLGWYALTPVSARFEYRGVAEVSVYIKPSVIGKGIGSLLMNNLIQSSEVNGIWTLYSSMFPENIGSVRLHEKFGFRKVGFRERIAEQNGVWRDTVIYERRSK</sequence>
<name>A0A238U6M0_9FLAO</name>
<evidence type="ECO:0000259" key="3">
    <source>
        <dbReference type="PROSITE" id="PS51186"/>
    </source>
</evidence>
<evidence type="ECO:0000313" key="4">
    <source>
        <dbReference type="EMBL" id="SNR14030.1"/>
    </source>
</evidence>
<keyword evidence="2" id="KW-0012">Acyltransferase</keyword>
<reference evidence="4 5" key="1">
    <citation type="submission" date="2017-07" db="EMBL/GenBank/DDBJ databases">
        <authorList>
            <person name="Sun Z.S."/>
            <person name="Albrecht U."/>
            <person name="Echele G."/>
            <person name="Lee C.C."/>
        </authorList>
    </citation>
    <scope>NUCLEOTIDE SEQUENCE [LARGE SCALE GENOMIC DNA]</scope>
    <source>
        <strain evidence="5">type strain: KCTC 22618</strain>
    </source>
</reference>
<evidence type="ECO:0000256" key="1">
    <source>
        <dbReference type="ARBA" id="ARBA00022679"/>
    </source>
</evidence>
<dbReference type="Proteomes" id="UP000215214">
    <property type="component" value="Chromosome TJEJU"/>
</dbReference>
<keyword evidence="1 4" id="KW-0808">Transferase</keyword>
<dbReference type="AlphaFoldDB" id="A0A238U6M0"/>
<dbReference type="PANTHER" id="PTHR43072">
    <property type="entry name" value="N-ACETYLTRANSFERASE"/>
    <property type="match status" value="1"/>
</dbReference>
<keyword evidence="5" id="KW-1185">Reference proteome</keyword>
<feature type="domain" description="N-acetyltransferase" evidence="3">
    <location>
        <begin position="1"/>
        <end position="152"/>
    </location>
</feature>
<gene>
    <name evidence="4" type="ORF">TJEJU_0227</name>
</gene>
<evidence type="ECO:0000313" key="5">
    <source>
        <dbReference type="Proteomes" id="UP000215214"/>
    </source>
</evidence>
<proteinExistence type="predicted"/>
<dbReference type="CDD" id="cd04301">
    <property type="entry name" value="NAT_SF"/>
    <property type="match status" value="1"/>
</dbReference>
<dbReference type="KEGG" id="tje:TJEJU_0227"/>
<dbReference type="RefSeq" id="WP_095068897.1">
    <property type="nucleotide sequence ID" value="NZ_LT899436.1"/>
</dbReference>
<dbReference type="GO" id="GO:0016747">
    <property type="term" value="F:acyltransferase activity, transferring groups other than amino-acyl groups"/>
    <property type="evidence" value="ECO:0007669"/>
    <property type="project" value="InterPro"/>
</dbReference>
<accession>A0A238U6M0</accession>